<organism evidence="2 3">
    <name type="scientific">Mameliella alba</name>
    <dbReference type="NCBI Taxonomy" id="561184"/>
    <lineage>
        <taxon>Bacteria</taxon>
        <taxon>Pseudomonadati</taxon>
        <taxon>Pseudomonadota</taxon>
        <taxon>Alphaproteobacteria</taxon>
        <taxon>Rhodobacterales</taxon>
        <taxon>Roseobacteraceae</taxon>
        <taxon>Mameliella</taxon>
    </lineage>
</organism>
<dbReference type="Proteomes" id="UP000030960">
    <property type="component" value="Unassembled WGS sequence"/>
</dbReference>
<dbReference type="PANTHER" id="PTHR11895">
    <property type="entry name" value="TRANSAMIDASE"/>
    <property type="match status" value="1"/>
</dbReference>
<dbReference type="STRING" id="561184.SAMN05216376_105112"/>
<keyword evidence="3" id="KW-1185">Reference proteome</keyword>
<dbReference type="InterPro" id="IPR000120">
    <property type="entry name" value="Amidase"/>
</dbReference>
<evidence type="ECO:0000313" key="2">
    <source>
        <dbReference type="EMBL" id="KHQ54406.1"/>
    </source>
</evidence>
<dbReference type="Pfam" id="PF01425">
    <property type="entry name" value="Amidase"/>
    <property type="match status" value="1"/>
</dbReference>
<evidence type="ECO:0000313" key="3">
    <source>
        <dbReference type="Proteomes" id="UP000030960"/>
    </source>
</evidence>
<dbReference type="PROSITE" id="PS00571">
    <property type="entry name" value="AMIDASES"/>
    <property type="match status" value="1"/>
</dbReference>
<dbReference type="InterPro" id="IPR023631">
    <property type="entry name" value="Amidase_dom"/>
</dbReference>
<dbReference type="RefSeq" id="WP_043138078.1">
    <property type="nucleotide sequence ID" value="NZ_JSUQ01000003.1"/>
</dbReference>
<dbReference type="EMBL" id="JSUQ01000003">
    <property type="protein sequence ID" value="KHQ54406.1"/>
    <property type="molecule type" value="Genomic_DNA"/>
</dbReference>
<dbReference type="Gene3D" id="3.90.1300.10">
    <property type="entry name" value="Amidase signature (AS) domain"/>
    <property type="match status" value="1"/>
</dbReference>
<reference evidence="2 3" key="1">
    <citation type="submission" date="2014-10" db="EMBL/GenBank/DDBJ databases">
        <title>Genome sequence of Ponticoccus sp. strain UMTAT08 isolated from clonal culture of toxic dinoflagellate Alexandrium tamiyavanichii.</title>
        <authorList>
            <person name="Gan H.Y."/>
            <person name="Muhd D.-D."/>
            <person name="Mohd Noor M.E."/>
            <person name="Yeong Y.S."/>
            <person name="Usup G."/>
        </authorList>
    </citation>
    <scope>NUCLEOTIDE SEQUENCE [LARGE SCALE GENOMIC DNA]</scope>
    <source>
        <strain evidence="2 3">UMTAT08</strain>
    </source>
</reference>
<evidence type="ECO:0000259" key="1">
    <source>
        <dbReference type="Pfam" id="PF01425"/>
    </source>
</evidence>
<dbReference type="OrthoDB" id="9777859at2"/>
<proteinExistence type="predicted"/>
<dbReference type="SUPFAM" id="SSF75304">
    <property type="entry name" value="Amidase signature (AS) enzymes"/>
    <property type="match status" value="1"/>
</dbReference>
<protein>
    <submittedName>
        <fullName evidence="2">Amidase</fullName>
    </submittedName>
</protein>
<dbReference type="AlphaFoldDB" id="A0A0B3SCJ5"/>
<dbReference type="PANTHER" id="PTHR11895:SF176">
    <property type="entry name" value="AMIDASE AMID-RELATED"/>
    <property type="match status" value="1"/>
</dbReference>
<name>A0A0B3SCJ5_9RHOB</name>
<dbReference type="InterPro" id="IPR020556">
    <property type="entry name" value="Amidase_CS"/>
</dbReference>
<comment type="caution">
    <text evidence="2">The sequence shown here is derived from an EMBL/GenBank/DDBJ whole genome shotgun (WGS) entry which is preliminary data.</text>
</comment>
<sequence length="448" mass="44973">MPASIPCDLSIAEAGAALREGGLTSVALTRAHLDRIAARDGAIGAFVHVAGAEALAAAELADRELAAGRDRGPMHGIPFAVKDIIDVAGWPIRWGSRAQAGRIATETAPAVAALMAAGAVPLGVVGTYEMATVGPDESALGRPPVNPWSRDHITGGSSSGSAAAVAAGLVRIALGTDTGGSVRSPSAYCGVVGLKPTYDAVSRKGVMPLSPSLDCVGPLARCVGDAALAFAALTSGDWQTGGIDGLSLAYGRGWAIDDAAHPALLPLLDDAASVLSLCGARITPVVLPDYAPVESAGSDILLAEGWAAHGATVEANPEAIGDMARASLCGGKLVPPERLAKARASVAPLIEALDAVFAQHAALILPTTLAPAPPFSAFAAGQAVWTAMRTIPFNMTGHPALSVPMGFADGLPLGLQIVGPKGSEATILRIGAAFEAATDHSVLQPPLA</sequence>
<gene>
    <name evidence="2" type="ORF">OA50_00998</name>
</gene>
<dbReference type="InterPro" id="IPR036928">
    <property type="entry name" value="AS_sf"/>
</dbReference>
<accession>A0A0B3SCJ5</accession>
<dbReference type="GO" id="GO:0003824">
    <property type="term" value="F:catalytic activity"/>
    <property type="evidence" value="ECO:0007669"/>
    <property type="project" value="InterPro"/>
</dbReference>
<feature type="domain" description="Amidase" evidence="1">
    <location>
        <begin position="28"/>
        <end position="428"/>
    </location>
</feature>
<dbReference type="PATRIC" id="fig|1515334.3.peg.1002"/>